<evidence type="ECO:0000259" key="1">
    <source>
        <dbReference type="Pfam" id="PF25349"/>
    </source>
</evidence>
<sequence length="398" mass="43652">MAGPLALVLSEHTEKTTISAIGDQWKVQYARFFNYPHPPLSSTHPSLTPIRASARNRVKGNWISSSSSSTASLALATDRTGSGFILTVTLLGKIYEEHYISKLHFSWPHVSCVAGFPTRGTRVIQKFALRFSTSCETETFINALKVNQQTVPLFTVVELVMLMPMEIMGGSRDARLPCSNYVSGISSQSEFVPSDESPYRPKQDWDSVDAYTDQMQSGLDNEVAQSTNSQDTELNCDVEYISGTSALPPSFTSLVMSCYSDADQSRGKFLSEISSQPDCVPSDESPYSIQRPLAWISGDTFTDQMQSSSNNEVAQNSCSHDTVLKRDTDSIFGSLPPSFTSLVMSCLPVAEQDGAREPVSGDIDLRNQIVRCLEDSSFQEMLVKVEKVIGEIGDGLLP</sequence>
<dbReference type="InterPro" id="IPR057619">
    <property type="entry name" value="PH_PHS1"/>
</dbReference>
<feature type="domain" description="Poor homologous synapsis 1 PH" evidence="1">
    <location>
        <begin position="23"/>
        <end position="147"/>
    </location>
</feature>
<reference evidence="2" key="1">
    <citation type="submission" date="2020-08" db="EMBL/GenBank/DDBJ databases">
        <title>Plant Genome Project.</title>
        <authorList>
            <person name="Zhang R.-G."/>
        </authorList>
    </citation>
    <scope>NUCLEOTIDE SEQUENCE</scope>
    <source>
        <strain evidence="2">WSP0</strain>
        <tissue evidence="2">Leaf</tissue>
    </source>
</reference>
<dbReference type="AlphaFoldDB" id="A0AAV6I2B3"/>
<proteinExistence type="predicted"/>
<dbReference type="Proteomes" id="UP000823749">
    <property type="component" value="Chromosome 12"/>
</dbReference>
<protein>
    <recommendedName>
        <fullName evidence="1">Poor homologous synapsis 1 PH domain-containing protein</fullName>
    </recommendedName>
</protein>
<keyword evidence="3" id="KW-1185">Reference proteome</keyword>
<gene>
    <name evidence="2" type="ORF">RHGRI_033400</name>
</gene>
<dbReference type="Pfam" id="PF25349">
    <property type="entry name" value="PH_PHS1"/>
    <property type="match status" value="1"/>
</dbReference>
<organism evidence="2 3">
    <name type="scientific">Rhododendron griersonianum</name>
    <dbReference type="NCBI Taxonomy" id="479676"/>
    <lineage>
        <taxon>Eukaryota</taxon>
        <taxon>Viridiplantae</taxon>
        <taxon>Streptophyta</taxon>
        <taxon>Embryophyta</taxon>
        <taxon>Tracheophyta</taxon>
        <taxon>Spermatophyta</taxon>
        <taxon>Magnoliopsida</taxon>
        <taxon>eudicotyledons</taxon>
        <taxon>Gunneridae</taxon>
        <taxon>Pentapetalae</taxon>
        <taxon>asterids</taxon>
        <taxon>Ericales</taxon>
        <taxon>Ericaceae</taxon>
        <taxon>Ericoideae</taxon>
        <taxon>Rhodoreae</taxon>
        <taxon>Rhododendron</taxon>
    </lineage>
</organism>
<comment type="caution">
    <text evidence="2">The sequence shown here is derived from an EMBL/GenBank/DDBJ whole genome shotgun (WGS) entry which is preliminary data.</text>
</comment>
<dbReference type="EMBL" id="JACTNZ010000012">
    <property type="protein sequence ID" value="KAG5520815.1"/>
    <property type="molecule type" value="Genomic_DNA"/>
</dbReference>
<name>A0AAV6I2B3_9ERIC</name>
<evidence type="ECO:0000313" key="3">
    <source>
        <dbReference type="Proteomes" id="UP000823749"/>
    </source>
</evidence>
<accession>A0AAV6I2B3</accession>
<evidence type="ECO:0000313" key="2">
    <source>
        <dbReference type="EMBL" id="KAG5520815.1"/>
    </source>
</evidence>